<dbReference type="GO" id="GO:0000981">
    <property type="term" value="F:DNA-binding transcription factor activity, RNA polymerase II-specific"/>
    <property type="evidence" value="ECO:0007669"/>
    <property type="project" value="TreeGrafter"/>
</dbReference>
<dbReference type="InterPro" id="IPR046347">
    <property type="entry name" value="bZIP_sf"/>
</dbReference>
<dbReference type="PANTHER" id="PTHR11988">
    <property type="entry name" value="THYROTROPH EMBRYONIC FACTOR RELATED"/>
    <property type="match status" value="1"/>
</dbReference>
<dbReference type="PROSITE" id="PS50217">
    <property type="entry name" value="BZIP"/>
    <property type="match status" value="1"/>
</dbReference>
<feature type="region of interest" description="Disordered" evidence="8">
    <location>
        <begin position="68"/>
        <end position="107"/>
    </location>
</feature>
<reference evidence="10" key="1">
    <citation type="submission" date="2024-06" db="EMBL/GenBank/DDBJ databases">
        <authorList>
            <person name="Liu X."/>
            <person name="Lenzi L."/>
            <person name="Haldenby T S."/>
            <person name="Uol C."/>
        </authorList>
    </citation>
    <scope>NUCLEOTIDE SEQUENCE</scope>
</reference>
<evidence type="ECO:0000259" key="9">
    <source>
        <dbReference type="PROSITE" id="PS50217"/>
    </source>
</evidence>
<keyword evidence="7" id="KW-0175">Coiled coil</keyword>
<keyword evidence="5" id="KW-0804">Transcription</keyword>
<evidence type="ECO:0000256" key="8">
    <source>
        <dbReference type="SAM" id="MobiDB-lite"/>
    </source>
</evidence>
<keyword evidence="3" id="KW-0805">Transcription regulation</keyword>
<comment type="subcellular location">
    <subcellularLocation>
        <location evidence="1">Nucleus</location>
    </subcellularLocation>
</comment>
<organism evidence="10 11">
    <name type="scientific">Calicophoron daubneyi</name>
    <name type="common">Rumen fluke</name>
    <name type="synonym">Paramphistomum daubneyi</name>
    <dbReference type="NCBI Taxonomy" id="300641"/>
    <lineage>
        <taxon>Eukaryota</taxon>
        <taxon>Metazoa</taxon>
        <taxon>Spiralia</taxon>
        <taxon>Lophotrochozoa</taxon>
        <taxon>Platyhelminthes</taxon>
        <taxon>Trematoda</taxon>
        <taxon>Digenea</taxon>
        <taxon>Plagiorchiida</taxon>
        <taxon>Pronocephalata</taxon>
        <taxon>Paramphistomoidea</taxon>
        <taxon>Paramphistomidae</taxon>
        <taxon>Calicophoron</taxon>
    </lineage>
</organism>
<feature type="region of interest" description="Disordered" evidence="8">
    <location>
        <begin position="217"/>
        <end position="248"/>
    </location>
</feature>
<comment type="caution">
    <text evidence="10">The sequence shown here is derived from an EMBL/GenBank/DDBJ whole genome shotgun (WGS) entry which is preliminary data.</text>
</comment>
<evidence type="ECO:0000256" key="6">
    <source>
        <dbReference type="ARBA" id="ARBA00023242"/>
    </source>
</evidence>
<feature type="compositionally biased region" description="Basic and acidic residues" evidence="8">
    <location>
        <begin position="79"/>
        <end position="98"/>
    </location>
</feature>
<dbReference type="EMBL" id="CAXLJL010000556">
    <property type="protein sequence ID" value="CAL5138924.1"/>
    <property type="molecule type" value="Genomic_DNA"/>
</dbReference>
<protein>
    <recommendedName>
        <fullName evidence="9">BZIP domain-containing protein</fullName>
    </recommendedName>
</protein>
<proteinExistence type="inferred from homology"/>
<feature type="domain" description="BZIP" evidence="9">
    <location>
        <begin position="147"/>
        <end position="207"/>
    </location>
</feature>
<accession>A0AAV2TPQ9</accession>
<dbReference type="GO" id="GO:0005634">
    <property type="term" value="C:nucleus"/>
    <property type="evidence" value="ECO:0007669"/>
    <property type="project" value="UniProtKB-SubCell"/>
</dbReference>
<dbReference type="SMART" id="SM00338">
    <property type="entry name" value="BRLZ"/>
    <property type="match status" value="1"/>
</dbReference>
<dbReference type="CDD" id="cd14695">
    <property type="entry name" value="bZIP_HLF"/>
    <property type="match status" value="1"/>
</dbReference>
<keyword evidence="4" id="KW-0238">DNA-binding</keyword>
<dbReference type="AlphaFoldDB" id="A0AAV2TPQ9"/>
<feature type="compositionally biased region" description="Low complexity" evidence="8">
    <location>
        <begin position="220"/>
        <end position="230"/>
    </location>
</feature>
<feature type="coiled-coil region" evidence="7">
    <location>
        <begin position="179"/>
        <end position="206"/>
    </location>
</feature>
<evidence type="ECO:0000313" key="10">
    <source>
        <dbReference type="EMBL" id="CAL5138924.1"/>
    </source>
</evidence>
<dbReference type="Proteomes" id="UP001497525">
    <property type="component" value="Unassembled WGS sequence"/>
</dbReference>
<dbReference type="Pfam" id="PF07716">
    <property type="entry name" value="bZIP_2"/>
    <property type="match status" value="1"/>
</dbReference>
<dbReference type="PANTHER" id="PTHR11988:SF27">
    <property type="entry name" value="GH27708P"/>
    <property type="match status" value="1"/>
</dbReference>
<dbReference type="FunFam" id="1.20.5.170:FF:000025">
    <property type="entry name" value="nuclear factor interleukin-3-regulated protein-like"/>
    <property type="match status" value="1"/>
</dbReference>
<evidence type="ECO:0000256" key="4">
    <source>
        <dbReference type="ARBA" id="ARBA00023125"/>
    </source>
</evidence>
<evidence type="ECO:0000256" key="1">
    <source>
        <dbReference type="ARBA" id="ARBA00004123"/>
    </source>
</evidence>
<comment type="similarity">
    <text evidence="2">Belongs to the bZIP family. NFIL3 subfamily.</text>
</comment>
<sequence>MFNDLYQLKDLFDNKSEKLRVKSLRSQDERTTYTTDSAFLGPTLWDDCLTISDLDDIVLDEFSPPSFTSSAAESWDYPQDPKEQNEEFEPEDMKKRPPEPSNSSTPIQTINWKAASGLPESVTMTLSLPSKVGPTRKKSHVPPEQKNEKYWNRRMKNNASAKRSRDARRMMENQVYMKAVLLEQENAEMKLEISRLTAENQTLRQLLAGSSQVLLPPVPSASANPSVSAPQTPDPPKQLHPQGSSPAFCQYRLLSQPPQIADTQTARISRI</sequence>
<keyword evidence="6" id="KW-0539">Nucleus</keyword>
<dbReference type="GO" id="GO:0000978">
    <property type="term" value="F:RNA polymerase II cis-regulatory region sequence-specific DNA binding"/>
    <property type="evidence" value="ECO:0007669"/>
    <property type="project" value="TreeGrafter"/>
</dbReference>
<dbReference type="InterPro" id="IPR004827">
    <property type="entry name" value="bZIP"/>
</dbReference>
<evidence type="ECO:0000256" key="3">
    <source>
        <dbReference type="ARBA" id="ARBA00023015"/>
    </source>
</evidence>
<evidence type="ECO:0000313" key="11">
    <source>
        <dbReference type="Proteomes" id="UP001497525"/>
    </source>
</evidence>
<dbReference type="SUPFAM" id="SSF57959">
    <property type="entry name" value="Leucine zipper domain"/>
    <property type="match status" value="1"/>
</dbReference>
<dbReference type="InterPro" id="IPR040223">
    <property type="entry name" value="PAR_bZIP"/>
</dbReference>
<evidence type="ECO:0000256" key="2">
    <source>
        <dbReference type="ARBA" id="ARBA00006079"/>
    </source>
</evidence>
<gene>
    <name evidence="10" type="ORF">CDAUBV1_LOCUS13989</name>
</gene>
<feature type="region of interest" description="Disordered" evidence="8">
    <location>
        <begin position="127"/>
        <end position="147"/>
    </location>
</feature>
<dbReference type="Gene3D" id="1.20.5.170">
    <property type="match status" value="1"/>
</dbReference>
<name>A0AAV2TPQ9_CALDB</name>
<evidence type="ECO:0000256" key="5">
    <source>
        <dbReference type="ARBA" id="ARBA00023163"/>
    </source>
</evidence>
<evidence type="ECO:0000256" key="7">
    <source>
        <dbReference type="SAM" id="Coils"/>
    </source>
</evidence>